<comment type="caution">
    <text evidence="4">The sequence shown here is derived from an EMBL/GenBank/DDBJ whole genome shotgun (WGS) entry which is preliminary data.</text>
</comment>
<accession>A0ABP1QVC3</accession>
<dbReference type="InterPro" id="IPR036910">
    <property type="entry name" value="HMG_box_dom_sf"/>
</dbReference>
<feature type="region of interest" description="Disordered" evidence="2">
    <location>
        <begin position="277"/>
        <end position="351"/>
    </location>
</feature>
<reference evidence="4 5" key="1">
    <citation type="submission" date="2024-08" db="EMBL/GenBank/DDBJ databases">
        <authorList>
            <person name="Cucini C."/>
            <person name="Frati F."/>
        </authorList>
    </citation>
    <scope>NUCLEOTIDE SEQUENCE [LARGE SCALE GENOMIC DNA]</scope>
</reference>
<dbReference type="SUPFAM" id="SSF47095">
    <property type="entry name" value="HMG-box"/>
    <property type="match status" value="1"/>
</dbReference>
<feature type="domain" description="HMG box" evidence="3">
    <location>
        <begin position="216"/>
        <end position="284"/>
    </location>
</feature>
<organism evidence="4 5">
    <name type="scientific">Orchesella dallaii</name>
    <dbReference type="NCBI Taxonomy" id="48710"/>
    <lineage>
        <taxon>Eukaryota</taxon>
        <taxon>Metazoa</taxon>
        <taxon>Ecdysozoa</taxon>
        <taxon>Arthropoda</taxon>
        <taxon>Hexapoda</taxon>
        <taxon>Collembola</taxon>
        <taxon>Entomobryomorpha</taxon>
        <taxon>Entomobryoidea</taxon>
        <taxon>Orchesellidae</taxon>
        <taxon>Orchesellinae</taxon>
        <taxon>Orchesella</taxon>
    </lineage>
</organism>
<dbReference type="Pfam" id="PF00505">
    <property type="entry name" value="HMG_box"/>
    <property type="match status" value="1"/>
</dbReference>
<dbReference type="EMBL" id="CAXLJM020000045">
    <property type="protein sequence ID" value="CAL8110395.1"/>
    <property type="molecule type" value="Genomic_DNA"/>
</dbReference>
<dbReference type="PROSITE" id="PS50118">
    <property type="entry name" value="HMG_BOX_2"/>
    <property type="match status" value="1"/>
</dbReference>
<sequence length="491" mass="54738">MNEQTLLVKVNAPLKFRDATCCFHTKPEMNSSNNTRDYQLGDPAKSATGGSVSRSGRVRKKNSLLALYESPDLVEKKKRKSTADIKNDSGSPHNRSHEKPRHIKRKEDHAYKATFNELHNHRSASSLPKSIYHTAESYGLSHESFVNKVHDSTSEEIIGEDLLEDERGTELSDAGSVRLKSQAQSTYMLEKSFDRHRKVTGHIPGTKTKATRKDKGSPRVTAYMLWAKEQRSNFSKKFPHMDFTSLSKKLSDLWATVPQNQKRMWKTKAAKIMRKSANGAENIKNSGSPTSVSSKKSISSGPVRKSMKNTTPEEVYGTKRPLGRPPKKGFPTEPRFTRIDSESSANAKSYPNNLYTSDSNVIKSSTILSVSKLEVNETPELNAPSSSFRLLPAYNAEKLEKFKTMEVTRTDSSDVAAHLSLLGQSLKNMGEELQMKKDQSDSESLAVLLNSLLCSVGPLLCLTQKVPEIDCIPESQLNRIVNNVSYLMPGI</sequence>
<evidence type="ECO:0000313" key="4">
    <source>
        <dbReference type="EMBL" id="CAL8110395.1"/>
    </source>
</evidence>
<keyword evidence="1" id="KW-0539">Nucleus</keyword>
<keyword evidence="5" id="KW-1185">Reference proteome</keyword>
<dbReference type="SMART" id="SM00398">
    <property type="entry name" value="HMG"/>
    <property type="match status" value="1"/>
</dbReference>
<feature type="compositionally biased region" description="Basic residues" evidence="2">
    <location>
        <begin position="94"/>
        <end position="104"/>
    </location>
</feature>
<dbReference type="InterPro" id="IPR009071">
    <property type="entry name" value="HMG_box_dom"/>
</dbReference>
<dbReference type="Proteomes" id="UP001642540">
    <property type="component" value="Unassembled WGS sequence"/>
</dbReference>
<feature type="compositionally biased region" description="Low complexity" evidence="2">
    <location>
        <begin position="286"/>
        <end position="303"/>
    </location>
</feature>
<evidence type="ECO:0000256" key="2">
    <source>
        <dbReference type="SAM" id="MobiDB-lite"/>
    </source>
</evidence>
<gene>
    <name evidence="4" type="ORF">ODALV1_LOCUS14217</name>
</gene>
<keyword evidence="1" id="KW-0238">DNA-binding</keyword>
<proteinExistence type="predicted"/>
<protein>
    <recommendedName>
        <fullName evidence="3">HMG box domain-containing protein</fullName>
    </recommendedName>
</protein>
<feature type="DNA-binding region" description="HMG box" evidence="1">
    <location>
        <begin position="216"/>
        <end position="284"/>
    </location>
</feature>
<name>A0ABP1QVC3_9HEXA</name>
<evidence type="ECO:0000256" key="1">
    <source>
        <dbReference type="PROSITE-ProRule" id="PRU00267"/>
    </source>
</evidence>
<dbReference type="PANTHER" id="PTHR46584:SF1">
    <property type="entry name" value="HMG DOMAIN-CONTAINING PROTEIN 4"/>
    <property type="match status" value="1"/>
</dbReference>
<evidence type="ECO:0000259" key="3">
    <source>
        <dbReference type="PROSITE" id="PS50118"/>
    </source>
</evidence>
<feature type="compositionally biased region" description="Polar residues" evidence="2">
    <location>
        <begin position="342"/>
        <end position="351"/>
    </location>
</feature>
<dbReference type="CDD" id="cd00084">
    <property type="entry name" value="HMG-box_SF"/>
    <property type="match status" value="1"/>
</dbReference>
<dbReference type="Gene3D" id="1.10.30.10">
    <property type="entry name" value="High mobility group box domain"/>
    <property type="match status" value="1"/>
</dbReference>
<feature type="region of interest" description="Disordered" evidence="2">
    <location>
        <begin position="71"/>
        <end position="105"/>
    </location>
</feature>
<dbReference type="InterPro" id="IPR042477">
    <property type="entry name" value="HMGXB4"/>
</dbReference>
<dbReference type="PANTHER" id="PTHR46584">
    <property type="entry name" value="HMG DOMAIN-CONTAINING PROTEIN 4"/>
    <property type="match status" value="1"/>
</dbReference>
<feature type="region of interest" description="Disordered" evidence="2">
    <location>
        <begin position="24"/>
        <end position="58"/>
    </location>
</feature>
<evidence type="ECO:0000313" key="5">
    <source>
        <dbReference type="Proteomes" id="UP001642540"/>
    </source>
</evidence>
<feature type="compositionally biased region" description="Polar residues" evidence="2">
    <location>
        <begin position="28"/>
        <end position="37"/>
    </location>
</feature>